<evidence type="ECO:0008006" key="5">
    <source>
        <dbReference type="Google" id="ProtNLM"/>
    </source>
</evidence>
<sequence>MKENETPKNKNSAKGLLLFILALAFISWGVYQCKYYYSKWSDYGDRPWAYNRDENAKLLIGRWEGSFKDPDNVSKNIKLEIFEPTTEKEREAKASRKSRRRSGIPTKNKTGFDGIANVTSRLGTEEYEIYGSVEKDDFHKLKFSFRPIDEAKRVLPNFTMSEGRTGRWQDDQLTITFAFSFQKADGSSFYSSADPRHEKTATVTLSRSR</sequence>
<feature type="transmembrane region" description="Helical" evidence="2">
    <location>
        <begin position="12"/>
        <end position="31"/>
    </location>
</feature>
<dbReference type="Proteomes" id="UP000199532">
    <property type="component" value="Unassembled WGS sequence"/>
</dbReference>
<evidence type="ECO:0000256" key="1">
    <source>
        <dbReference type="SAM" id="MobiDB-lite"/>
    </source>
</evidence>
<keyword evidence="2" id="KW-0472">Membrane</keyword>
<dbReference type="EMBL" id="FNXY01000001">
    <property type="protein sequence ID" value="SEI44334.1"/>
    <property type="molecule type" value="Genomic_DNA"/>
</dbReference>
<keyword evidence="2" id="KW-0812">Transmembrane</keyword>
<reference evidence="3 4" key="1">
    <citation type="submission" date="2016-10" db="EMBL/GenBank/DDBJ databases">
        <authorList>
            <person name="de Groot N.N."/>
        </authorList>
    </citation>
    <scope>NUCLEOTIDE SEQUENCE [LARGE SCALE GENOMIC DNA]</scope>
    <source>
        <strain evidence="3 4">DSM 19938</strain>
    </source>
</reference>
<evidence type="ECO:0000313" key="3">
    <source>
        <dbReference type="EMBL" id="SEI44334.1"/>
    </source>
</evidence>
<gene>
    <name evidence="3" type="ORF">SAMN04487995_0775</name>
</gene>
<keyword evidence="4" id="KW-1185">Reference proteome</keyword>
<proteinExistence type="predicted"/>
<organism evidence="3 4">
    <name type="scientific">Dyadobacter koreensis</name>
    <dbReference type="NCBI Taxonomy" id="408657"/>
    <lineage>
        <taxon>Bacteria</taxon>
        <taxon>Pseudomonadati</taxon>
        <taxon>Bacteroidota</taxon>
        <taxon>Cytophagia</taxon>
        <taxon>Cytophagales</taxon>
        <taxon>Spirosomataceae</taxon>
        <taxon>Dyadobacter</taxon>
    </lineage>
</organism>
<dbReference type="RefSeq" id="WP_090332085.1">
    <property type="nucleotide sequence ID" value="NZ_FNXY01000001.1"/>
</dbReference>
<keyword evidence="2" id="KW-1133">Transmembrane helix</keyword>
<feature type="region of interest" description="Disordered" evidence="1">
    <location>
        <begin position="187"/>
        <end position="209"/>
    </location>
</feature>
<protein>
    <recommendedName>
        <fullName evidence="5">SMODS-associating 2TM beta-strand rich effector domain-containing protein</fullName>
    </recommendedName>
</protein>
<dbReference type="OrthoDB" id="962108at2"/>
<dbReference type="AlphaFoldDB" id="A0A1H6QTS9"/>
<accession>A0A1H6QTS9</accession>
<evidence type="ECO:0000256" key="2">
    <source>
        <dbReference type="SAM" id="Phobius"/>
    </source>
</evidence>
<evidence type="ECO:0000313" key="4">
    <source>
        <dbReference type="Proteomes" id="UP000199532"/>
    </source>
</evidence>
<feature type="region of interest" description="Disordered" evidence="1">
    <location>
        <begin position="88"/>
        <end position="109"/>
    </location>
</feature>
<name>A0A1H6QTS9_9BACT</name>